<dbReference type="RefSeq" id="WP_047613889.1">
    <property type="nucleotide sequence ID" value="NZ_BMFI01000030.1"/>
</dbReference>
<evidence type="ECO:0000313" key="3">
    <source>
        <dbReference type="EMBL" id="RUL95599.1"/>
    </source>
</evidence>
<name>A0A3S0RWQ0_9HYPH</name>
<dbReference type="PANTHER" id="PTHR43757">
    <property type="entry name" value="AMINOMETHYLTRANSFERASE"/>
    <property type="match status" value="1"/>
</dbReference>
<feature type="binding site" evidence="1">
    <location>
        <position position="216"/>
    </location>
    <ligand>
        <name>substrate</name>
    </ligand>
</feature>
<dbReference type="SUPFAM" id="SSF103025">
    <property type="entry name" value="Folate-binding domain"/>
    <property type="match status" value="1"/>
</dbReference>
<comment type="caution">
    <text evidence="3">The sequence shown here is derived from an EMBL/GenBank/DDBJ whole genome shotgun (WGS) entry which is preliminary data.</text>
</comment>
<dbReference type="PIRSF" id="PIRSF006487">
    <property type="entry name" value="GcvT"/>
    <property type="match status" value="1"/>
</dbReference>
<dbReference type="GO" id="GO:0005829">
    <property type="term" value="C:cytosol"/>
    <property type="evidence" value="ECO:0007669"/>
    <property type="project" value="TreeGrafter"/>
</dbReference>
<evidence type="ECO:0000259" key="2">
    <source>
        <dbReference type="Pfam" id="PF01571"/>
    </source>
</evidence>
<dbReference type="AlphaFoldDB" id="A0A3S0RWQ0"/>
<evidence type="ECO:0000256" key="1">
    <source>
        <dbReference type="PIRSR" id="PIRSR006487-1"/>
    </source>
</evidence>
<dbReference type="InterPro" id="IPR028896">
    <property type="entry name" value="GcvT/YgfZ/DmdA"/>
</dbReference>
<sequence>MNIAPSVGLKNLESIVNDAGGPVKLLRGSNIGPYTFPVIPPEFTNWRDEVRSWKDSVALLELSYHMTELHLRGPDAVKFLSTLATNKFDSFPVLRGKQLVLAGHDGYMIGDAIVFREEEEFLRIVGAPFASDWVQYNAEISGMNVTAVRDDNFSIRSGTRDVFRIQIQGPNALPLVREVSDGTLPDIKFFNIGEFQIAGHAVRALRHGMAGEPGYEIYGPWDIQHEIRAAFAEVGQKYGMRKIGAMAYSTTAQESGWMPMPLPAIYHSAEMKPYREWLNQYFLESVASLGGSFLSDKIEDYYVDPVEVGYKSLIDFNHDFIGKEALRERVANPKRKKVTLEWNNDDVMACMNSSLIDPDNGGMFMKLPNPMYATFQSDAIMKGGKRVGISQWLAYSANANRVISLSLVDIEHAEPGTEVTVLWGEPNSQRLPVGTHQLREIRAKVAPAPYFEKVIKTGQQ</sequence>
<accession>A0A3S0RWQ0</accession>
<proteinExistence type="predicted"/>
<feature type="domain" description="GCVT N-terminal" evidence="2">
    <location>
        <begin position="42"/>
        <end position="257"/>
    </location>
</feature>
<reference evidence="3 4" key="1">
    <citation type="journal article" date="2015" name="Int. J. Syst. Evol. Microbiol.">
        <title>Rhizobium anhuiense sp. nov., isolated from effective nodules of Vicia faba and Pisum sativum.</title>
        <authorList>
            <person name="Zhang Y.J."/>
            <person name="Zheng W.T."/>
            <person name="Everall I."/>
            <person name="Young J.P."/>
            <person name="Zhang X.X."/>
            <person name="Tian C.F."/>
            <person name="Sui X.H."/>
            <person name="Wang E.T."/>
            <person name="Chen W.X."/>
        </authorList>
    </citation>
    <scope>NUCLEOTIDE SEQUENCE [LARGE SCALE GENOMIC DNA]</scope>
    <source>
        <strain evidence="3 4">CCBAU 23252</strain>
    </source>
</reference>
<dbReference type="Pfam" id="PF01571">
    <property type="entry name" value="GCV_T"/>
    <property type="match status" value="1"/>
</dbReference>
<dbReference type="InterPro" id="IPR006222">
    <property type="entry name" value="GCVT_N"/>
</dbReference>
<dbReference type="Gene3D" id="3.30.1360.120">
    <property type="entry name" value="Probable tRNA modification gtpase trme, domain 1"/>
    <property type="match status" value="1"/>
</dbReference>
<dbReference type="EMBL" id="RIBW01000031">
    <property type="protein sequence ID" value="RUL95599.1"/>
    <property type="molecule type" value="Genomic_DNA"/>
</dbReference>
<organism evidence="3 4">
    <name type="scientific">Rhizobium anhuiense</name>
    <dbReference type="NCBI Taxonomy" id="1184720"/>
    <lineage>
        <taxon>Bacteria</taxon>
        <taxon>Pseudomonadati</taxon>
        <taxon>Pseudomonadota</taxon>
        <taxon>Alphaproteobacteria</taxon>
        <taxon>Hyphomicrobiales</taxon>
        <taxon>Rhizobiaceae</taxon>
        <taxon>Rhizobium/Agrobacterium group</taxon>
        <taxon>Rhizobium</taxon>
    </lineage>
</organism>
<protein>
    <submittedName>
        <fullName evidence="3">Aminomethyl transferase family protein</fullName>
    </submittedName>
</protein>
<gene>
    <name evidence="3" type="ORF">EEQ99_33945</name>
</gene>
<evidence type="ECO:0000313" key="4">
    <source>
        <dbReference type="Proteomes" id="UP000273611"/>
    </source>
</evidence>
<keyword evidence="3" id="KW-0808">Transferase</keyword>
<dbReference type="PANTHER" id="PTHR43757:SF2">
    <property type="entry name" value="AMINOMETHYLTRANSFERASE, MITOCHONDRIAL"/>
    <property type="match status" value="1"/>
</dbReference>
<dbReference type="InterPro" id="IPR027266">
    <property type="entry name" value="TrmE/GcvT-like"/>
</dbReference>
<dbReference type="Proteomes" id="UP000273611">
    <property type="component" value="Unassembled WGS sequence"/>
</dbReference>
<dbReference type="GO" id="GO:0016740">
    <property type="term" value="F:transferase activity"/>
    <property type="evidence" value="ECO:0007669"/>
    <property type="project" value="UniProtKB-KW"/>
</dbReference>